<dbReference type="InterPro" id="IPR025487">
    <property type="entry name" value="DUF4379"/>
</dbReference>
<dbReference type="AlphaFoldDB" id="A0A2N1M6X4"/>
<organism evidence="2 3">
    <name type="scientific">Rhizophagus irregularis</name>
    <dbReference type="NCBI Taxonomy" id="588596"/>
    <lineage>
        <taxon>Eukaryota</taxon>
        <taxon>Fungi</taxon>
        <taxon>Fungi incertae sedis</taxon>
        <taxon>Mucoromycota</taxon>
        <taxon>Glomeromycotina</taxon>
        <taxon>Glomeromycetes</taxon>
        <taxon>Glomerales</taxon>
        <taxon>Glomeraceae</taxon>
        <taxon>Rhizophagus</taxon>
    </lineage>
</organism>
<evidence type="ECO:0000313" key="3">
    <source>
        <dbReference type="Proteomes" id="UP000233469"/>
    </source>
</evidence>
<evidence type="ECO:0000259" key="1">
    <source>
        <dbReference type="Pfam" id="PF14311"/>
    </source>
</evidence>
<dbReference type="EMBL" id="LLXL01004444">
    <property type="protein sequence ID" value="PKK57380.1"/>
    <property type="molecule type" value="Genomic_DNA"/>
</dbReference>
<gene>
    <name evidence="2" type="ORF">RhiirC2_798133</name>
</gene>
<evidence type="ECO:0000313" key="2">
    <source>
        <dbReference type="EMBL" id="PKK57380.1"/>
    </source>
</evidence>
<comment type="caution">
    <text evidence="2">The sequence shown here is derived from an EMBL/GenBank/DDBJ whole genome shotgun (WGS) entry which is preliminary data.</text>
</comment>
<reference evidence="2 3" key="2">
    <citation type="submission" date="2017-10" db="EMBL/GenBank/DDBJ databases">
        <title>Extensive intraspecific genome diversity in a model arbuscular mycorrhizal fungus.</title>
        <authorList>
            <person name="Chen E.C.H."/>
            <person name="Morin E."/>
            <person name="Baudet D."/>
            <person name="Noel J."/>
            <person name="Ndikumana S."/>
            <person name="Charron P."/>
            <person name="St-Onge C."/>
            <person name="Giorgi J."/>
            <person name="Grigoriev I.V."/>
            <person name="Roux C."/>
            <person name="Martin F.M."/>
            <person name="Corradi N."/>
        </authorList>
    </citation>
    <scope>NUCLEOTIDE SEQUENCE [LARGE SCALE GENOMIC DNA]</scope>
    <source>
        <strain evidence="2 3">C2</strain>
    </source>
</reference>
<dbReference type="Pfam" id="PF14311">
    <property type="entry name" value="DUF4379"/>
    <property type="match status" value="1"/>
</dbReference>
<protein>
    <recommendedName>
        <fullName evidence="1">Treble clef zinc finger domain-containing protein</fullName>
    </recommendedName>
</protein>
<accession>A0A2N1M6X4</accession>
<feature type="domain" description="Treble clef zinc finger" evidence="1">
    <location>
        <begin position="153"/>
        <end position="184"/>
    </location>
</feature>
<name>A0A2N1M6X4_9GLOM</name>
<dbReference type="VEuPathDB" id="FungiDB:RhiirFUN_022722"/>
<dbReference type="VEuPathDB" id="FungiDB:RhiirA1_496797"/>
<dbReference type="VEuPathDB" id="FungiDB:RhiirFUN_020191"/>
<reference evidence="2 3" key="1">
    <citation type="submission" date="2016-04" db="EMBL/GenBank/DDBJ databases">
        <title>Genome analyses suggest a sexual origin of heterokaryosis in a supposedly ancient asexual fungus.</title>
        <authorList>
            <person name="Ropars J."/>
            <person name="Sedzielewska K."/>
            <person name="Noel J."/>
            <person name="Charron P."/>
            <person name="Farinelli L."/>
            <person name="Marton T."/>
            <person name="Kruger M."/>
            <person name="Pelin A."/>
            <person name="Brachmann A."/>
            <person name="Corradi N."/>
        </authorList>
    </citation>
    <scope>NUCLEOTIDE SEQUENCE [LARGE SCALE GENOMIC DNA]</scope>
    <source>
        <strain evidence="2 3">C2</strain>
    </source>
</reference>
<sequence length="321" mass="37349">MRRLTLNDAYVVAESQGGQCLSTQYTNNKDPLLWHCSNNHEWYAPLHHLKNHNKWCPTCGHDKRRLGILIAKKIALRNNGKCISDSYINNRTSLIWECDKSHQWQATLSSVKNNGSWCPYCIGTIKLNLEVGKQIALSRQGLCLSTEYINIDKPLLWICQFNHQWQATLSSVKNNGTWCPYCAKVASHTIEDAKQIAFNQNGQCLSTQYINNKTPLLWCCSNEHKWYATLYHVKNSNTWCLYCSKNKHENLCQEIVSKYLGPPSANRWPDFLKTSEHPRGLELDIPYYYYGFAIEVQGIQHEKYHEFFHRGDPKKFTKQQE</sequence>
<dbReference type="VEuPathDB" id="FungiDB:FUN_006160"/>
<dbReference type="Proteomes" id="UP000233469">
    <property type="component" value="Unassembled WGS sequence"/>
</dbReference>
<proteinExistence type="predicted"/>